<comment type="caution">
    <text evidence="1">The sequence shown here is derived from an EMBL/GenBank/DDBJ whole genome shotgun (WGS) entry which is preliminary data.</text>
</comment>
<sequence length="304" mass="33557">MNCSHAPIFTAAADTMAKYEKLRTTIFKKSSAPKLAEYKRDPLLNELLREIMGEGTPVYQISKVKLEVAEAALDLKFSAAISTPRPWNPLKEYDIVPVQLSEICESLTRSYVDAVVLEAMVHQPDAGDDTIPTSFYGEVAINAQRNDVLLSGIGDYVFAYGERPTKKIENISLVGEAKAAVDKKAIVQTLTYMGIVHRARMREGKASAQVFGYLTDYKSWMFLRISHNSMVSVSNVLPFASSDVAVQGNIVALLSRLMHEARLQSPTTTPQPSRSDLVPDPIEATMEVLHEVEMDPSSDEESDG</sequence>
<evidence type="ECO:0000313" key="2">
    <source>
        <dbReference type="Proteomes" id="UP001212152"/>
    </source>
</evidence>
<name>A0AAD5TBA1_9FUNG</name>
<dbReference type="Proteomes" id="UP001212152">
    <property type="component" value="Unassembled WGS sequence"/>
</dbReference>
<organism evidence="1 2">
    <name type="scientific">Geranomyces variabilis</name>
    <dbReference type="NCBI Taxonomy" id="109894"/>
    <lineage>
        <taxon>Eukaryota</taxon>
        <taxon>Fungi</taxon>
        <taxon>Fungi incertae sedis</taxon>
        <taxon>Chytridiomycota</taxon>
        <taxon>Chytridiomycota incertae sedis</taxon>
        <taxon>Chytridiomycetes</taxon>
        <taxon>Spizellomycetales</taxon>
        <taxon>Powellomycetaceae</taxon>
        <taxon>Geranomyces</taxon>
    </lineage>
</organism>
<accession>A0AAD5TBA1</accession>
<protein>
    <submittedName>
        <fullName evidence="1">Uncharacterized protein</fullName>
    </submittedName>
</protein>
<gene>
    <name evidence="1" type="ORF">HDU87_002344</name>
</gene>
<reference evidence="1" key="1">
    <citation type="submission" date="2020-05" db="EMBL/GenBank/DDBJ databases">
        <title>Phylogenomic resolution of chytrid fungi.</title>
        <authorList>
            <person name="Stajich J.E."/>
            <person name="Amses K."/>
            <person name="Simmons R."/>
            <person name="Seto K."/>
            <person name="Myers J."/>
            <person name="Bonds A."/>
            <person name="Quandt C.A."/>
            <person name="Barry K."/>
            <person name="Liu P."/>
            <person name="Grigoriev I."/>
            <person name="Longcore J.E."/>
            <person name="James T.Y."/>
        </authorList>
    </citation>
    <scope>NUCLEOTIDE SEQUENCE</scope>
    <source>
        <strain evidence="1">JEL0379</strain>
    </source>
</reference>
<proteinExistence type="predicted"/>
<dbReference type="AlphaFoldDB" id="A0AAD5TBA1"/>
<keyword evidence="2" id="KW-1185">Reference proteome</keyword>
<evidence type="ECO:0000313" key="1">
    <source>
        <dbReference type="EMBL" id="KAJ3166159.1"/>
    </source>
</evidence>
<dbReference type="EMBL" id="JADGJQ010000186">
    <property type="protein sequence ID" value="KAJ3166159.1"/>
    <property type="molecule type" value="Genomic_DNA"/>
</dbReference>